<evidence type="ECO:0000256" key="2">
    <source>
        <dbReference type="SAM" id="Phobius"/>
    </source>
</evidence>
<keyword evidence="5" id="KW-1185">Reference proteome</keyword>
<name>A0A4R3Z3Y5_9FIRM</name>
<feature type="domain" description="Zinc-ribbon" evidence="3">
    <location>
        <begin position="2"/>
        <end position="22"/>
    </location>
</feature>
<dbReference type="Pfam" id="PF13240">
    <property type="entry name" value="Zn_Ribbon_1"/>
    <property type="match status" value="1"/>
</dbReference>
<sequence>MYCRKCGAKLSDTAKFCDSCGEAVVVVKQRSDAQKYAQRNEEQKAKKEKAERKKRKREKKLDDLKNPYVIPAIGTAILAFGLGIFPWPSSWGVGTSLWMRILIFVIALLSDYHCTKSRQVNRLYNIQYRYQVKPKVVTTATVLAGVTTVVALFALVTM</sequence>
<evidence type="ECO:0000259" key="3">
    <source>
        <dbReference type="Pfam" id="PF13240"/>
    </source>
</evidence>
<gene>
    <name evidence="4" type="ORF">EDD60_11161</name>
</gene>
<evidence type="ECO:0000256" key="1">
    <source>
        <dbReference type="SAM" id="MobiDB-lite"/>
    </source>
</evidence>
<dbReference type="RefSeq" id="WP_066449837.1">
    <property type="nucleotide sequence ID" value="NZ_DBGCPY010000109.1"/>
</dbReference>
<organism evidence="4 5">
    <name type="scientific">Longibaculum muris</name>
    <dbReference type="NCBI Taxonomy" id="1796628"/>
    <lineage>
        <taxon>Bacteria</taxon>
        <taxon>Bacillati</taxon>
        <taxon>Bacillota</taxon>
        <taxon>Erysipelotrichia</taxon>
        <taxon>Erysipelotrichales</taxon>
        <taxon>Coprobacillaceae</taxon>
        <taxon>Longibaculum</taxon>
    </lineage>
</organism>
<proteinExistence type="predicted"/>
<dbReference type="InterPro" id="IPR026870">
    <property type="entry name" value="Zinc_ribbon_dom"/>
</dbReference>
<dbReference type="AlphaFoldDB" id="A0A4R3Z3Y5"/>
<dbReference type="Proteomes" id="UP000295515">
    <property type="component" value="Unassembled WGS sequence"/>
</dbReference>
<feature type="transmembrane region" description="Helical" evidence="2">
    <location>
        <begin position="97"/>
        <end position="115"/>
    </location>
</feature>
<evidence type="ECO:0000313" key="4">
    <source>
        <dbReference type="EMBL" id="TCV98654.1"/>
    </source>
</evidence>
<feature type="transmembrane region" description="Helical" evidence="2">
    <location>
        <begin position="66"/>
        <end position="85"/>
    </location>
</feature>
<feature type="transmembrane region" description="Helical" evidence="2">
    <location>
        <begin position="136"/>
        <end position="156"/>
    </location>
</feature>
<feature type="region of interest" description="Disordered" evidence="1">
    <location>
        <begin position="36"/>
        <end position="59"/>
    </location>
</feature>
<keyword evidence="2" id="KW-1133">Transmembrane helix</keyword>
<accession>A0A4R3Z3Y5</accession>
<dbReference type="EMBL" id="SMCQ01000011">
    <property type="protein sequence ID" value="TCV98654.1"/>
    <property type="molecule type" value="Genomic_DNA"/>
</dbReference>
<feature type="compositionally biased region" description="Basic and acidic residues" evidence="1">
    <location>
        <begin position="36"/>
        <end position="51"/>
    </location>
</feature>
<protein>
    <submittedName>
        <fullName evidence="4">Zinc ribbon protein</fullName>
    </submittedName>
</protein>
<keyword evidence="2" id="KW-0812">Transmembrane</keyword>
<keyword evidence="2" id="KW-0472">Membrane</keyword>
<evidence type="ECO:0000313" key="5">
    <source>
        <dbReference type="Proteomes" id="UP000295515"/>
    </source>
</evidence>
<reference evidence="4 5" key="1">
    <citation type="submission" date="2019-03" db="EMBL/GenBank/DDBJ databases">
        <title>Genomic Encyclopedia of Type Strains, Phase IV (KMG-IV): sequencing the most valuable type-strain genomes for metagenomic binning, comparative biology and taxonomic classification.</title>
        <authorList>
            <person name="Goeker M."/>
        </authorList>
    </citation>
    <scope>NUCLEOTIDE SEQUENCE [LARGE SCALE GENOMIC DNA]</scope>
    <source>
        <strain evidence="4 5">DSM 29487</strain>
    </source>
</reference>
<dbReference type="GeneID" id="98915530"/>
<comment type="caution">
    <text evidence="4">The sequence shown here is derived from an EMBL/GenBank/DDBJ whole genome shotgun (WGS) entry which is preliminary data.</text>
</comment>